<evidence type="ECO:0000313" key="2">
    <source>
        <dbReference type="RefSeq" id="XP_010513676.1"/>
    </source>
</evidence>
<dbReference type="InterPro" id="IPR044250">
    <property type="entry name" value="MenF-like"/>
</dbReference>
<name>A0ABM0ZC88_CAMSA</name>
<proteinExistence type="predicted"/>
<keyword evidence="1" id="KW-1185">Reference proteome</keyword>
<dbReference type="PANTHER" id="PTHR47253:SF6">
    <property type="entry name" value="OS02G0581400 PROTEIN"/>
    <property type="match status" value="1"/>
</dbReference>
<dbReference type="RefSeq" id="XP_010513676.1">
    <property type="nucleotide sequence ID" value="XM_010515374.1"/>
</dbReference>
<dbReference type="GeneID" id="104789721"/>
<reference evidence="1" key="1">
    <citation type="journal article" date="2014" name="Nat. Commun.">
        <title>The emerging biofuel crop Camelina sativa retains a highly undifferentiated hexaploid genome structure.</title>
        <authorList>
            <person name="Kagale S."/>
            <person name="Koh C."/>
            <person name="Nixon J."/>
            <person name="Bollina V."/>
            <person name="Clarke W.E."/>
            <person name="Tuteja R."/>
            <person name="Spillane C."/>
            <person name="Robinson S.J."/>
            <person name="Links M.G."/>
            <person name="Clarke C."/>
            <person name="Higgins E.E."/>
            <person name="Huebert T."/>
            <person name="Sharpe A.G."/>
            <person name="Parkin I.A."/>
        </authorList>
    </citation>
    <scope>NUCLEOTIDE SEQUENCE [LARGE SCALE GENOMIC DNA]</scope>
    <source>
        <strain evidence="1">cv. DH55</strain>
    </source>
</reference>
<accession>A0ABM0ZC88</accession>
<dbReference type="Proteomes" id="UP000694864">
    <property type="component" value="Chromosome 5"/>
</dbReference>
<organism evidence="1 2">
    <name type="scientific">Camelina sativa</name>
    <name type="common">False flax</name>
    <name type="synonym">Myagrum sativum</name>
    <dbReference type="NCBI Taxonomy" id="90675"/>
    <lineage>
        <taxon>Eukaryota</taxon>
        <taxon>Viridiplantae</taxon>
        <taxon>Streptophyta</taxon>
        <taxon>Embryophyta</taxon>
        <taxon>Tracheophyta</taxon>
        <taxon>Spermatophyta</taxon>
        <taxon>Magnoliopsida</taxon>
        <taxon>eudicotyledons</taxon>
        <taxon>Gunneridae</taxon>
        <taxon>Pentapetalae</taxon>
        <taxon>rosids</taxon>
        <taxon>malvids</taxon>
        <taxon>Brassicales</taxon>
        <taxon>Brassicaceae</taxon>
        <taxon>Camelineae</taxon>
        <taxon>Camelina</taxon>
    </lineage>
</organism>
<dbReference type="PANTHER" id="PTHR47253">
    <property type="match status" value="1"/>
</dbReference>
<reference evidence="2" key="2">
    <citation type="submission" date="2025-08" db="UniProtKB">
        <authorList>
            <consortium name="RefSeq"/>
        </authorList>
    </citation>
    <scope>IDENTIFICATION</scope>
    <source>
        <tissue evidence="2">Leaf</tissue>
    </source>
</reference>
<feature type="non-terminal residue" evidence="2">
    <location>
        <position position="304"/>
    </location>
</feature>
<sequence>MRSSFIVSNPPFLPSLIPRYSSRSSFRRSRERRFSSFADSLRVSLHGIGRNIEVVAQGVQFDGPIMSRDDALEVNLDDDLMVQVCVTRTLSPALTLELGLESLKEAVDELKTNPPKSSCGVLRFQVAVPPRAKALFWFCSQPTSSSVFPVFFLSKETVEPSYKSLYVKEPHGVFGIGNAFSFVHPSSIDSKGHRKTFLSDESAMVTAYGFLDIDFNEHSTVNSKDGSSYFFVPQIELDEREEISILAVTLAWNDSLSYSFEQTICSYEKSFFQVSCHLCPNLEEHWFKHLKSSIAKFSAKEIHP</sequence>
<evidence type="ECO:0000313" key="1">
    <source>
        <dbReference type="Proteomes" id="UP000694864"/>
    </source>
</evidence>
<protein>
    <submittedName>
        <fullName evidence="2">Protein PHYLLO, chloroplastic-like</fullName>
    </submittedName>
</protein>
<gene>
    <name evidence="2" type="primary">LOC104789721</name>
</gene>